<dbReference type="STRING" id="659014.SAMN04487996_103225"/>
<dbReference type="OrthoDB" id="980982at2"/>
<dbReference type="Proteomes" id="UP000198748">
    <property type="component" value="Unassembled WGS sequence"/>
</dbReference>
<dbReference type="PROSITE" id="PS51257">
    <property type="entry name" value="PROKAR_LIPOPROTEIN"/>
    <property type="match status" value="1"/>
</dbReference>
<feature type="chain" id="PRO_5011489230" evidence="1">
    <location>
        <begin position="19"/>
        <end position="184"/>
    </location>
</feature>
<feature type="signal peptide" evidence="1">
    <location>
        <begin position="1"/>
        <end position="18"/>
    </location>
</feature>
<dbReference type="EMBL" id="FNAN01000003">
    <property type="protein sequence ID" value="SDE05838.1"/>
    <property type="molecule type" value="Genomic_DNA"/>
</dbReference>
<name>A0A1G6ZT27_9BACT</name>
<evidence type="ECO:0000313" key="2">
    <source>
        <dbReference type="EMBL" id="SDE05838.1"/>
    </source>
</evidence>
<evidence type="ECO:0000313" key="3">
    <source>
        <dbReference type="Proteomes" id="UP000198748"/>
    </source>
</evidence>
<gene>
    <name evidence="2" type="ORF">SAMN04487996_103225</name>
</gene>
<reference evidence="3" key="1">
    <citation type="submission" date="2016-10" db="EMBL/GenBank/DDBJ databases">
        <authorList>
            <person name="Varghese N."/>
            <person name="Submissions S."/>
        </authorList>
    </citation>
    <scope>NUCLEOTIDE SEQUENCE [LARGE SCALE GENOMIC DNA]</scope>
    <source>
        <strain evidence="3">DSM 25329</strain>
    </source>
</reference>
<keyword evidence="3" id="KW-1185">Reference proteome</keyword>
<dbReference type="AlphaFoldDB" id="A0A1G6ZT27"/>
<keyword evidence="1" id="KW-0732">Signal</keyword>
<accession>A0A1G6ZT27</accession>
<organism evidence="2 3">
    <name type="scientific">Dyadobacter soli</name>
    <dbReference type="NCBI Taxonomy" id="659014"/>
    <lineage>
        <taxon>Bacteria</taxon>
        <taxon>Pseudomonadati</taxon>
        <taxon>Bacteroidota</taxon>
        <taxon>Cytophagia</taxon>
        <taxon>Cytophagales</taxon>
        <taxon>Spirosomataceae</taxon>
        <taxon>Dyadobacter</taxon>
    </lineage>
</organism>
<protein>
    <submittedName>
        <fullName evidence="2">Uncharacterized protein</fullName>
    </submittedName>
</protein>
<sequence length="184" mass="20447">MKLQVSLFILLAVASASCVDIPDFDDTPWIDYNGISQETRNDSVNGQPAQEVEIVTVTVDFEDGDGDLGASDAEVQDKDNFGKQYLNAPGWNLEANYRLVTMFKRKDGSWDERILAGDSVKFFPILKPDGKAGPIRGKLDLNTRFIKFRSAVPTTVKFKVSIMDRAFRVSNQITTDTIVVPVLP</sequence>
<dbReference type="RefSeq" id="WP_090147461.1">
    <property type="nucleotide sequence ID" value="NZ_FNAN01000003.1"/>
</dbReference>
<proteinExistence type="predicted"/>
<evidence type="ECO:0000256" key="1">
    <source>
        <dbReference type="SAM" id="SignalP"/>
    </source>
</evidence>